<proteinExistence type="predicted"/>
<name>A0A2U1ND02_ARTAN</name>
<comment type="caution">
    <text evidence="1">The sequence shown here is derived from an EMBL/GenBank/DDBJ whole genome shotgun (WGS) entry which is preliminary data.</text>
</comment>
<dbReference type="STRING" id="35608.A0A2U1ND02"/>
<sequence length="298" mass="32429">MCDGASCNANPSVGIDLGDANVNIDFSDIPNTSVNAPVRKLDDSVAQAMLVASTPQELGERGKKNHAMKQHVYHLTSASCNANPSVGIDLGDANVNIDFSDIPNTSVNAPVNIYPLVITFEKLLMMLDGSDVNFSYEDYALLAESRSSTSSKEKREIVRKLDDSVAQAMLVASTPQELRERGKKGNPSLMPTCYCDLGEYERAEKIYLYTCGKINAAVFHVYREAAEAYAKGDQFSKCLSVCKKGNLFDKRSLGCLDDLLLLEEESGHVLEAAELARSCGDVSKEADLLEKAGNLKRQ</sequence>
<keyword evidence="1" id="KW-0347">Helicase</keyword>
<evidence type="ECO:0000313" key="2">
    <source>
        <dbReference type="Proteomes" id="UP000245207"/>
    </source>
</evidence>
<keyword evidence="1" id="KW-0067">ATP-binding</keyword>
<keyword evidence="1" id="KW-0378">Hydrolase</keyword>
<dbReference type="InterPro" id="IPR039904">
    <property type="entry name" value="TRANK1"/>
</dbReference>
<dbReference type="GO" id="GO:0016787">
    <property type="term" value="F:hydrolase activity"/>
    <property type="evidence" value="ECO:0007669"/>
    <property type="project" value="UniProtKB-KW"/>
</dbReference>
<dbReference type="PANTHER" id="PTHR21529">
    <property type="entry name" value="MAMMARY TURMOR VIRUS RECEPTOR HOMOLOG 1, 2 MTVR1, 2"/>
    <property type="match status" value="1"/>
</dbReference>
<dbReference type="EMBL" id="PKPP01003095">
    <property type="protein sequence ID" value="PWA71361.1"/>
    <property type="molecule type" value="Genomic_DNA"/>
</dbReference>
<keyword evidence="2" id="KW-1185">Reference proteome</keyword>
<keyword evidence="1" id="KW-0547">Nucleotide-binding</keyword>
<evidence type="ECO:0000313" key="1">
    <source>
        <dbReference type="EMBL" id="PWA71361.1"/>
    </source>
</evidence>
<dbReference type="OrthoDB" id="3156807at2759"/>
<dbReference type="AlphaFoldDB" id="A0A2U1ND02"/>
<accession>A0A2U1ND02</accession>
<dbReference type="PANTHER" id="PTHR21529:SF4">
    <property type="entry name" value="TPR AND ANKYRIN REPEAT-CONTAINING PROTEIN 1"/>
    <property type="match status" value="1"/>
</dbReference>
<gene>
    <name evidence="1" type="ORF">CTI12_AA278550</name>
</gene>
<protein>
    <submittedName>
        <fullName evidence="1">UvrD-like Helicase, ATP-binding domain, P-loop containing nucleoside triphosphate hydrolase</fullName>
    </submittedName>
</protein>
<dbReference type="Proteomes" id="UP000245207">
    <property type="component" value="Unassembled WGS sequence"/>
</dbReference>
<organism evidence="1 2">
    <name type="scientific">Artemisia annua</name>
    <name type="common">Sweet wormwood</name>
    <dbReference type="NCBI Taxonomy" id="35608"/>
    <lineage>
        <taxon>Eukaryota</taxon>
        <taxon>Viridiplantae</taxon>
        <taxon>Streptophyta</taxon>
        <taxon>Embryophyta</taxon>
        <taxon>Tracheophyta</taxon>
        <taxon>Spermatophyta</taxon>
        <taxon>Magnoliopsida</taxon>
        <taxon>eudicotyledons</taxon>
        <taxon>Gunneridae</taxon>
        <taxon>Pentapetalae</taxon>
        <taxon>asterids</taxon>
        <taxon>campanulids</taxon>
        <taxon>Asterales</taxon>
        <taxon>Asteraceae</taxon>
        <taxon>Asteroideae</taxon>
        <taxon>Anthemideae</taxon>
        <taxon>Artemisiinae</taxon>
        <taxon>Artemisia</taxon>
    </lineage>
</organism>
<dbReference type="GO" id="GO:0004386">
    <property type="term" value="F:helicase activity"/>
    <property type="evidence" value="ECO:0007669"/>
    <property type="project" value="UniProtKB-KW"/>
</dbReference>
<dbReference type="GO" id="GO:0005524">
    <property type="term" value="F:ATP binding"/>
    <property type="evidence" value="ECO:0007669"/>
    <property type="project" value="UniProtKB-KW"/>
</dbReference>
<reference evidence="1 2" key="1">
    <citation type="journal article" date="2018" name="Mol. Plant">
        <title>The genome of Artemisia annua provides insight into the evolution of Asteraceae family and artemisinin biosynthesis.</title>
        <authorList>
            <person name="Shen Q."/>
            <person name="Zhang L."/>
            <person name="Liao Z."/>
            <person name="Wang S."/>
            <person name="Yan T."/>
            <person name="Shi P."/>
            <person name="Liu M."/>
            <person name="Fu X."/>
            <person name="Pan Q."/>
            <person name="Wang Y."/>
            <person name="Lv Z."/>
            <person name="Lu X."/>
            <person name="Zhang F."/>
            <person name="Jiang W."/>
            <person name="Ma Y."/>
            <person name="Chen M."/>
            <person name="Hao X."/>
            <person name="Li L."/>
            <person name="Tang Y."/>
            <person name="Lv G."/>
            <person name="Zhou Y."/>
            <person name="Sun X."/>
            <person name="Brodelius P.E."/>
            <person name="Rose J.K.C."/>
            <person name="Tang K."/>
        </authorList>
    </citation>
    <scope>NUCLEOTIDE SEQUENCE [LARGE SCALE GENOMIC DNA]</scope>
    <source>
        <strain evidence="2">cv. Huhao1</strain>
        <tissue evidence="1">Leaf</tissue>
    </source>
</reference>